<protein>
    <submittedName>
        <fullName evidence="1">Uncharacterized protein</fullName>
    </submittedName>
</protein>
<dbReference type="Proteomes" id="UP000184536">
    <property type="component" value="Unassembled WGS sequence"/>
</dbReference>
<organism evidence="1 2">
    <name type="scientific">Geosporobacter subterraneus DSM 17957</name>
    <dbReference type="NCBI Taxonomy" id="1121919"/>
    <lineage>
        <taxon>Bacteria</taxon>
        <taxon>Bacillati</taxon>
        <taxon>Bacillota</taxon>
        <taxon>Clostridia</taxon>
        <taxon>Peptostreptococcales</taxon>
        <taxon>Thermotaleaceae</taxon>
        <taxon>Geosporobacter</taxon>
    </lineage>
</organism>
<dbReference type="RefSeq" id="WP_190014432.1">
    <property type="nucleotide sequence ID" value="NZ_FQZV01000029.1"/>
</dbReference>
<dbReference type="EMBL" id="FQZV01000029">
    <property type="protein sequence ID" value="SHJ55081.1"/>
    <property type="molecule type" value="Genomic_DNA"/>
</dbReference>
<sequence length="46" mass="5358">MYEKEYDVKGYGELRECGFITCIHCVAGYCNNGTCEMDEKLLRQED</sequence>
<proteinExistence type="predicted"/>
<gene>
    <name evidence="1" type="ORF">SAMN02745975_02344</name>
</gene>
<keyword evidence="2" id="KW-1185">Reference proteome</keyword>
<evidence type="ECO:0000313" key="1">
    <source>
        <dbReference type="EMBL" id="SHJ55081.1"/>
    </source>
</evidence>
<name>A0A1M6K7Y3_9FIRM</name>
<accession>A0A1M6K7Y3</accession>
<evidence type="ECO:0000313" key="2">
    <source>
        <dbReference type="Proteomes" id="UP000184536"/>
    </source>
</evidence>
<reference evidence="2" key="1">
    <citation type="submission" date="2016-11" db="EMBL/GenBank/DDBJ databases">
        <authorList>
            <person name="Varghese N."/>
            <person name="Submissions S."/>
        </authorList>
    </citation>
    <scope>NUCLEOTIDE SEQUENCE [LARGE SCALE GENOMIC DNA]</scope>
    <source>
        <strain evidence="2">DSM 17957</strain>
    </source>
</reference>
<dbReference type="AlphaFoldDB" id="A0A1M6K7Y3"/>